<evidence type="ECO:0000313" key="4">
    <source>
        <dbReference type="EMBL" id="EFL50227.1"/>
    </source>
</evidence>
<dbReference type="OrthoDB" id="384721at2"/>
<dbReference type="PANTHER" id="PTHR37957:SF1">
    <property type="entry name" value="PHYTASE-LIKE DOMAIN-CONTAINING PROTEIN"/>
    <property type="match status" value="1"/>
</dbReference>
<feature type="chain" id="PRO_5003148276" description="Phytase-like domain-containing protein" evidence="2">
    <location>
        <begin position="22"/>
        <end position="461"/>
    </location>
</feature>
<evidence type="ECO:0000256" key="2">
    <source>
        <dbReference type="SAM" id="SignalP"/>
    </source>
</evidence>
<dbReference type="STRING" id="596151.DesfrDRAFT_3028"/>
<dbReference type="RefSeq" id="WP_005995263.1">
    <property type="nucleotide sequence ID" value="NZ_AECZ01000023.1"/>
</dbReference>
<reference evidence="4 5" key="1">
    <citation type="submission" date="2010-08" db="EMBL/GenBank/DDBJ databases">
        <title>The draft genome of Desulfovibrio fructosovorans JJ.</title>
        <authorList>
            <consortium name="US DOE Joint Genome Institute (JGI-PGF)"/>
            <person name="Lucas S."/>
            <person name="Copeland A."/>
            <person name="Lapidus A."/>
            <person name="Cheng J.-F."/>
            <person name="Bruce D."/>
            <person name="Goodwin L."/>
            <person name="Pitluck S."/>
            <person name="Land M.L."/>
            <person name="Hauser L."/>
            <person name="Chang Y.-J."/>
            <person name="Jeffries C."/>
            <person name="Wall J.D."/>
            <person name="Stahl D.A."/>
            <person name="Arkin A.P."/>
            <person name="Dehal P."/>
            <person name="Stolyar S.M."/>
            <person name="Hazen T.C."/>
            <person name="Woyke T.J."/>
        </authorList>
    </citation>
    <scope>NUCLEOTIDE SEQUENCE [LARGE SCALE GENOMIC DNA]</scope>
    <source>
        <strain evidence="4 5">JJ</strain>
    </source>
</reference>
<gene>
    <name evidence="4" type="ORF">DesfrDRAFT_3028</name>
</gene>
<feature type="compositionally biased region" description="Basic and acidic residues" evidence="1">
    <location>
        <begin position="410"/>
        <end position="419"/>
    </location>
</feature>
<organism evidence="4 5">
    <name type="scientific">Solidesulfovibrio fructosivorans JJ]</name>
    <dbReference type="NCBI Taxonomy" id="596151"/>
    <lineage>
        <taxon>Bacteria</taxon>
        <taxon>Pseudomonadati</taxon>
        <taxon>Thermodesulfobacteriota</taxon>
        <taxon>Desulfovibrionia</taxon>
        <taxon>Desulfovibrionales</taxon>
        <taxon>Desulfovibrionaceae</taxon>
        <taxon>Solidesulfovibrio</taxon>
    </lineage>
</organism>
<name>E1JZI0_SOLFR</name>
<proteinExistence type="predicted"/>
<dbReference type="AlphaFoldDB" id="E1JZI0"/>
<feature type="domain" description="Phytase-like" evidence="3">
    <location>
        <begin position="117"/>
        <end position="397"/>
    </location>
</feature>
<dbReference type="SUPFAM" id="SSF101898">
    <property type="entry name" value="NHL repeat"/>
    <property type="match status" value="1"/>
</dbReference>
<feature type="region of interest" description="Disordered" evidence="1">
    <location>
        <begin position="408"/>
        <end position="435"/>
    </location>
</feature>
<accession>E1JZI0</accession>
<dbReference type="eggNOG" id="COG4222">
    <property type="taxonomic scope" value="Bacteria"/>
</dbReference>
<dbReference type="InterPro" id="IPR011047">
    <property type="entry name" value="Quinoprotein_ADH-like_sf"/>
</dbReference>
<dbReference type="Proteomes" id="UP000006250">
    <property type="component" value="Unassembled WGS sequence"/>
</dbReference>
<comment type="caution">
    <text evidence="4">The sequence shown here is derived from an EMBL/GenBank/DDBJ whole genome shotgun (WGS) entry which is preliminary data.</text>
</comment>
<dbReference type="EMBL" id="AECZ01000023">
    <property type="protein sequence ID" value="EFL50227.1"/>
    <property type="molecule type" value="Genomic_DNA"/>
</dbReference>
<feature type="signal peptide" evidence="2">
    <location>
        <begin position="1"/>
        <end position="21"/>
    </location>
</feature>
<evidence type="ECO:0000313" key="5">
    <source>
        <dbReference type="Proteomes" id="UP000006250"/>
    </source>
</evidence>
<keyword evidence="2" id="KW-0732">Signal</keyword>
<keyword evidence="5" id="KW-1185">Reference proteome</keyword>
<evidence type="ECO:0000256" key="1">
    <source>
        <dbReference type="SAM" id="MobiDB-lite"/>
    </source>
</evidence>
<dbReference type="PANTHER" id="PTHR37957">
    <property type="entry name" value="BLR7070 PROTEIN"/>
    <property type="match status" value="1"/>
</dbReference>
<protein>
    <recommendedName>
        <fullName evidence="3">Phytase-like domain-containing protein</fullName>
    </recommendedName>
</protein>
<evidence type="ECO:0000259" key="3">
    <source>
        <dbReference type="Pfam" id="PF13449"/>
    </source>
</evidence>
<dbReference type="InterPro" id="IPR027372">
    <property type="entry name" value="Phytase-like_dom"/>
</dbReference>
<dbReference type="Pfam" id="PF13449">
    <property type="entry name" value="Phytase-like"/>
    <property type="match status" value="1"/>
</dbReference>
<dbReference type="SUPFAM" id="SSF50998">
    <property type="entry name" value="Quinoprotein alcohol dehydrogenase-like"/>
    <property type="match status" value="1"/>
</dbReference>
<sequence precursor="true">MPARPLAIALAAMLTATSALAAQAPTVQKYTVEAPKSTNIPAPASLAKAFPDGFPLGLGSGVVFAGKDADGSIVLYAVGDRGPNADAPDYVPSPGAKPEPAKIFPAPNYTPSLAKLRVKDGKVEVLAITPLLTAAGKPISGRPLPKGAVGSTGETPLAADLSVLPTDVNGLDTEGIAVAPNGSLWLCDEYGPFLVNVDAATGKIIKKYGPGQGLPEIVAKRQPNRGFEGVAVTKDGKVFAAVQSILDVDGKVKASKAPFIRIVELDPATGKTRMFGYPLDTEAYKKNADAKLGDLTAVSPTKLLTVEQGKGADKKMRNILYAIDLSQATDLTGKTAPDGKPLETVSDPAELEKLGVKLAKKTKVADLRALGWSAEKAEGLSIAPDHKTLILTSDNDFGMTIKPKNPVAAKDGKPVKKPGDYQLAPGGQLSHDGKPVPTTFAITPTTDKTELWVLTLPEAVR</sequence>